<dbReference type="AlphaFoldDB" id="A0A075MWC9"/>
<dbReference type="Proteomes" id="UP000028194">
    <property type="component" value="Chromosome"/>
</dbReference>
<dbReference type="InterPro" id="IPR004839">
    <property type="entry name" value="Aminotransferase_I/II_large"/>
</dbReference>
<feature type="domain" description="Aminotransferase class I/classII large" evidence="13">
    <location>
        <begin position="32"/>
        <end position="341"/>
    </location>
</feature>
<evidence type="ECO:0000256" key="5">
    <source>
        <dbReference type="ARBA" id="ARBA00022576"/>
    </source>
</evidence>
<dbReference type="PROSITE" id="PS00599">
    <property type="entry name" value="AA_TRANSFER_CLASS_2"/>
    <property type="match status" value="1"/>
</dbReference>
<dbReference type="KEGG" id="nev:NTE_03527"/>
<dbReference type="PANTHER" id="PTHR43643">
    <property type="entry name" value="HISTIDINOL-PHOSPHATE AMINOTRANSFERASE 2"/>
    <property type="match status" value="1"/>
</dbReference>
<feature type="compositionally biased region" description="Low complexity" evidence="12">
    <location>
        <begin position="375"/>
        <end position="408"/>
    </location>
</feature>
<reference evidence="14 15" key="1">
    <citation type="journal article" date="2014" name="PLoS ONE">
        <title>Genome Sequence of Candidatus Nitrososphaera evergladensis from Group I.1b Enriched from Everglades Soil Reveals Novel Genomic Features of the Ammonia-Oxidizing Archaea.</title>
        <authorList>
            <person name="Zhalnina K.V."/>
            <person name="Dias R."/>
            <person name="Leonard M.T."/>
            <person name="Dorr de Quadros P."/>
            <person name="Camargo F.A."/>
            <person name="Drew J.C."/>
            <person name="Farmerie W.G."/>
            <person name="Daroub S.H."/>
            <person name="Triplett E.W."/>
        </authorList>
    </citation>
    <scope>NUCLEOTIDE SEQUENCE [LARGE SCALE GENOMIC DNA]</scope>
    <source>
        <strain evidence="14 15">SR1</strain>
    </source>
</reference>
<dbReference type="Pfam" id="PF00155">
    <property type="entry name" value="Aminotran_1_2"/>
    <property type="match status" value="1"/>
</dbReference>
<dbReference type="GO" id="GO:0030170">
    <property type="term" value="F:pyridoxal phosphate binding"/>
    <property type="evidence" value="ECO:0007669"/>
    <property type="project" value="InterPro"/>
</dbReference>
<dbReference type="eggNOG" id="arCOG04273">
    <property type="taxonomic scope" value="Archaea"/>
</dbReference>
<comment type="cofactor">
    <cofactor evidence="1 11">
        <name>pyridoxal 5'-phosphate</name>
        <dbReference type="ChEBI" id="CHEBI:597326"/>
    </cofactor>
</comment>
<feature type="compositionally biased region" description="Gly residues" evidence="12">
    <location>
        <begin position="503"/>
        <end position="522"/>
    </location>
</feature>
<evidence type="ECO:0000256" key="7">
    <source>
        <dbReference type="ARBA" id="ARBA00022679"/>
    </source>
</evidence>
<comment type="catalytic activity">
    <reaction evidence="10">
        <text>L-histidinol phosphate + 2-oxoglutarate = 3-(imidazol-4-yl)-2-oxopropyl phosphate + L-glutamate</text>
        <dbReference type="Rhea" id="RHEA:23744"/>
        <dbReference type="ChEBI" id="CHEBI:16810"/>
        <dbReference type="ChEBI" id="CHEBI:29985"/>
        <dbReference type="ChEBI" id="CHEBI:57766"/>
        <dbReference type="ChEBI" id="CHEBI:57980"/>
        <dbReference type="EC" id="2.6.1.9"/>
    </reaction>
</comment>
<evidence type="ECO:0000256" key="10">
    <source>
        <dbReference type="ARBA" id="ARBA00047481"/>
    </source>
</evidence>
<keyword evidence="5 14" id="KW-0032">Aminotransferase</keyword>
<dbReference type="EC" id="2.6.1.9" evidence="4"/>
<dbReference type="CDD" id="cd00609">
    <property type="entry name" value="AAT_like"/>
    <property type="match status" value="1"/>
</dbReference>
<dbReference type="Gene3D" id="3.40.640.10">
    <property type="entry name" value="Type I PLP-dependent aspartate aminotransferase-like (Major domain)"/>
    <property type="match status" value="1"/>
</dbReference>
<dbReference type="Gene3D" id="3.90.1150.10">
    <property type="entry name" value="Aspartate Aminotransferase, domain 1"/>
    <property type="match status" value="1"/>
</dbReference>
<evidence type="ECO:0000313" key="15">
    <source>
        <dbReference type="Proteomes" id="UP000028194"/>
    </source>
</evidence>
<dbReference type="GO" id="GO:0000105">
    <property type="term" value="P:L-histidine biosynthetic process"/>
    <property type="evidence" value="ECO:0007669"/>
    <property type="project" value="UniProtKB-KW"/>
</dbReference>
<evidence type="ECO:0000256" key="6">
    <source>
        <dbReference type="ARBA" id="ARBA00022605"/>
    </source>
</evidence>
<sequence>MFAIKVVIDMIDSQVEIIKSRSEKGGFPQGGINLALCENPLLPLREAIEAARNEMPLSNHYTEPHSSKLRDAISRHVDAPCENIHINAGSELILKQLFTLYGRKVHLISPTYYLFEEIAESKTHTILEEKDDFLFDMSELVIPEDTTLAVVVNANNPTGGIFDINKNTSIIERHPKTMFLIDEAIIEFGGKPATELVSKYKNVVVTRTFSKAFSLAGCRVGYALANKELAGYLNNHNDAYPLARPSEAAAIASIHHFDKISERVDTLREMAKDLALQLKNLGIRVFPSETYFFLIKLPYKDVNADQFSEKLCYKNIHVRPLHLEGLENRFVRFATSTAENMTFQFTFNSAGTYPYYCILHPNMVGTVIVDGATQSSGAQQTQSPVPATTMTQQHEHQQQQQQQAHASQNTLSHSMIKAEGVSMVENVKISGILITGEKEVSVSLVYSGNVTNATTSSSSTPSVTVVAFTNHENMKRTMMGMDMMGGDGRGAEMSRDDSMGSMSAGGGSGHGGGMAGGSGMGQHGMSQGTMTMMRGSSSSNNNTQSSMNMTMMNHENTTTAMQRSQTGSTFVEGGWKSGVAVKVKLDGDSSAFEAQDIHVMVFPHIV</sequence>
<evidence type="ECO:0000256" key="4">
    <source>
        <dbReference type="ARBA" id="ARBA00012748"/>
    </source>
</evidence>
<proteinExistence type="inferred from homology"/>
<gene>
    <name evidence="14" type="ORF">NTE_03527</name>
</gene>
<feature type="compositionally biased region" description="Low complexity" evidence="12">
    <location>
        <begin position="523"/>
        <end position="548"/>
    </location>
</feature>
<dbReference type="PANTHER" id="PTHR43643:SF6">
    <property type="entry name" value="HISTIDINOL-PHOSPHATE AMINOTRANSFERASE"/>
    <property type="match status" value="1"/>
</dbReference>
<dbReference type="HOGENOM" id="CLU_450274_0_0_2"/>
<keyword evidence="7 14" id="KW-0808">Transferase</keyword>
<dbReference type="EMBL" id="CP007174">
    <property type="protein sequence ID" value="AIF85555.1"/>
    <property type="molecule type" value="Genomic_DNA"/>
</dbReference>
<feature type="compositionally biased region" description="Basic and acidic residues" evidence="12">
    <location>
        <begin position="489"/>
        <end position="498"/>
    </location>
</feature>
<dbReference type="InterPro" id="IPR008972">
    <property type="entry name" value="Cupredoxin"/>
</dbReference>
<evidence type="ECO:0000256" key="9">
    <source>
        <dbReference type="ARBA" id="ARBA00023102"/>
    </source>
</evidence>
<comment type="pathway">
    <text evidence="2">Amino-acid biosynthesis; L-histidine biosynthesis; L-histidine from 5-phospho-alpha-D-ribose 1-diphosphate: step 7/9.</text>
</comment>
<evidence type="ECO:0000256" key="3">
    <source>
        <dbReference type="ARBA" id="ARBA00007970"/>
    </source>
</evidence>
<evidence type="ECO:0000256" key="11">
    <source>
        <dbReference type="RuleBase" id="RU003693"/>
    </source>
</evidence>
<evidence type="ECO:0000256" key="12">
    <source>
        <dbReference type="SAM" id="MobiDB-lite"/>
    </source>
</evidence>
<dbReference type="InterPro" id="IPR001917">
    <property type="entry name" value="Aminotrans_II_pyridoxalP_BS"/>
</dbReference>
<name>A0A075MWC9_9ARCH</name>
<feature type="region of interest" description="Disordered" evidence="12">
    <location>
        <begin position="489"/>
        <end position="548"/>
    </location>
</feature>
<protein>
    <recommendedName>
        <fullName evidence="4">histidinol-phosphate transaminase</fullName>
        <ecNumber evidence="4">2.6.1.9</ecNumber>
    </recommendedName>
</protein>
<dbReference type="GeneID" id="41599147"/>
<dbReference type="InterPro" id="IPR015421">
    <property type="entry name" value="PyrdxlP-dep_Trfase_major"/>
</dbReference>
<dbReference type="SUPFAM" id="SSF53383">
    <property type="entry name" value="PLP-dependent transferases"/>
    <property type="match status" value="1"/>
</dbReference>
<dbReference type="OrthoDB" id="33635at2157"/>
<keyword evidence="8 11" id="KW-0663">Pyridoxal phosphate</keyword>
<dbReference type="STRING" id="1459636.NTE_03527"/>
<dbReference type="GO" id="GO:0004400">
    <property type="term" value="F:histidinol-phosphate transaminase activity"/>
    <property type="evidence" value="ECO:0007669"/>
    <property type="project" value="UniProtKB-EC"/>
</dbReference>
<dbReference type="InterPro" id="IPR015422">
    <property type="entry name" value="PyrdxlP-dep_Trfase_small"/>
</dbReference>
<keyword evidence="6" id="KW-0028">Amino-acid biosynthesis</keyword>
<evidence type="ECO:0000259" key="13">
    <source>
        <dbReference type="Pfam" id="PF00155"/>
    </source>
</evidence>
<evidence type="ECO:0000256" key="1">
    <source>
        <dbReference type="ARBA" id="ARBA00001933"/>
    </source>
</evidence>
<feature type="region of interest" description="Disordered" evidence="12">
    <location>
        <begin position="375"/>
        <end position="411"/>
    </location>
</feature>
<keyword evidence="9" id="KW-0368">Histidine biosynthesis</keyword>
<evidence type="ECO:0000256" key="2">
    <source>
        <dbReference type="ARBA" id="ARBA00005011"/>
    </source>
</evidence>
<dbReference type="RefSeq" id="WP_148701931.1">
    <property type="nucleotide sequence ID" value="NZ_CP007174.1"/>
</dbReference>
<keyword evidence="15" id="KW-1185">Reference proteome</keyword>
<accession>A0A075MWC9</accession>
<dbReference type="InterPro" id="IPR015424">
    <property type="entry name" value="PyrdxlP-dep_Trfase"/>
</dbReference>
<evidence type="ECO:0000256" key="8">
    <source>
        <dbReference type="ARBA" id="ARBA00022898"/>
    </source>
</evidence>
<organism evidence="14 15">
    <name type="scientific">Candidatus Nitrososphaera evergladensis SR1</name>
    <dbReference type="NCBI Taxonomy" id="1459636"/>
    <lineage>
        <taxon>Archaea</taxon>
        <taxon>Nitrososphaerota</taxon>
        <taxon>Nitrososphaeria</taxon>
        <taxon>Nitrososphaerales</taxon>
        <taxon>Nitrososphaeraceae</taxon>
        <taxon>Nitrososphaera</taxon>
    </lineage>
</organism>
<comment type="similarity">
    <text evidence="3">Belongs to the class-II pyridoxal-phosphate-dependent aminotransferase family. Histidinol-phosphate aminotransferase subfamily.</text>
</comment>
<dbReference type="SUPFAM" id="SSF49503">
    <property type="entry name" value="Cupredoxins"/>
    <property type="match status" value="1"/>
</dbReference>
<evidence type="ECO:0000313" key="14">
    <source>
        <dbReference type="EMBL" id="AIF85555.1"/>
    </source>
</evidence>
<dbReference type="InterPro" id="IPR050106">
    <property type="entry name" value="HistidinolP_aminotransfase"/>
</dbReference>